<evidence type="ECO:0000313" key="13">
    <source>
        <dbReference type="EMBL" id="PIU33035.1"/>
    </source>
</evidence>
<dbReference type="Gene3D" id="1.10.730.10">
    <property type="entry name" value="Isoleucyl-tRNA Synthetase, Domain 1"/>
    <property type="match status" value="1"/>
</dbReference>
<comment type="similarity">
    <text evidence="10">Belongs to the class-I aminoacyl-tRNA synthetase family.</text>
</comment>
<feature type="domain" description="Aminoacyl-tRNA synthetase class Ia" evidence="11">
    <location>
        <begin position="411"/>
        <end position="536"/>
    </location>
</feature>
<gene>
    <name evidence="13" type="ORF">COT04_02225</name>
</gene>
<dbReference type="InterPro" id="IPR009080">
    <property type="entry name" value="tRNAsynth_Ia_anticodon-bd"/>
</dbReference>
<dbReference type="Proteomes" id="UP000229559">
    <property type="component" value="Unassembled WGS sequence"/>
</dbReference>
<dbReference type="SUPFAM" id="SSF52374">
    <property type="entry name" value="Nucleotidylyl transferase"/>
    <property type="match status" value="1"/>
</dbReference>
<evidence type="ECO:0000259" key="11">
    <source>
        <dbReference type="Pfam" id="PF00133"/>
    </source>
</evidence>
<evidence type="ECO:0000256" key="3">
    <source>
        <dbReference type="ARBA" id="ARBA00022598"/>
    </source>
</evidence>
<evidence type="ECO:0000256" key="1">
    <source>
        <dbReference type="ARBA" id="ARBA00013169"/>
    </source>
</evidence>
<keyword evidence="2" id="KW-0963">Cytoplasm</keyword>
<keyword evidence="6 10" id="KW-0648">Protein biosynthesis</keyword>
<dbReference type="PROSITE" id="PS00178">
    <property type="entry name" value="AA_TRNA_LIGASE_I"/>
    <property type="match status" value="1"/>
</dbReference>
<dbReference type="InterPro" id="IPR033705">
    <property type="entry name" value="Anticodon_Ia_Val"/>
</dbReference>
<name>A0A2M6YPF8_9BACT</name>
<evidence type="ECO:0000256" key="4">
    <source>
        <dbReference type="ARBA" id="ARBA00022741"/>
    </source>
</evidence>
<evidence type="ECO:0000256" key="2">
    <source>
        <dbReference type="ARBA" id="ARBA00022490"/>
    </source>
</evidence>
<dbReference type="InterPro" id="IPR013155">
    <property type="entry name" value="M/V/L/I-tRNA-synth_anticd-bd"/>
</dbReference>
<dbReference type="CDD" id="cd07962">
    <property type="entry name" value="Anticodon_Ia_Val"/>
    <property type="match status" value="1"/>
</dbReference>
<evidence type="ECO:0000256" key="6">
    <source>
        <dbReference type="ARBA" id="ARBA00022917"/>
    </source>
</evidence>
<accession>A0A2M6YPF8</accession>
<evidence type="ECO:0000256" key="9">
    <source>
        <dbReference type="ARBA" id="ARBA00047552"/>
    </source>
</evidence>
<dbReference type="InterPro" id="IPR002303">
    <property type="entry name" value="Valyl-tRNA_ligase"/>
</dbReference>
<dbReference type="Pfam" id="PF00133">
    <property type="entry name" value="tRNA-synt_1"/>
    <property type="match status" value="2"/>
</dbReference>
<evidence type="ECO:0000256" key="8">
    <source>
        <dbReference type="ARBA" id="ARBA00029936"/>
    </source>
</evidence>
<dbReference type="GO" id="GO:0006438">
    <property type="term" value="P:valyl-tRNA aminoacylation"/>
    <property type="evidence" value="ECO:0007669"/>
    <property type="project" value="InterPro"/>
</dbReference>
<dbReference type="GO" id="GO:0005524">
    <property type="term" value="F:ATP binding"/>
    <property type="evidence" value="ECO:0007669"/>
    <property type="project" value="UniProtKB-KW"/>
</dbReference>
<dbReference type="SUPFAM" id="SSF47323">
    <property type="entry name" value="Anticodon-binding domain of a subclass of class I aminoacyl-tRNA synthetases"/>
    <property type="match status" value="1"/>
</dbReference>
<keyword evidence="3 10" id="KW-0436">Ligase</keyword>
<dbReference type="PANTHER" id="PTHR11946:SF93">
    <property type="entry name" value="VALINE--TRNA LIGASE, CHLOROPLASTIC_MITOCHONDRIAL 2"/>
    <property type="match status" value="1"/>
</dbReference>
<dbReference type="GO" id="GO:0005829">
    <property type="term" value="C:cytosol"/>
    <property type="evidence" value="ECO:0007669"/>
    <property type="project" value="TreeGrafter"/>
</dbReference>
<proteinExistence type="inferred from homology"/>
<dbReference type="EC" id="6.1.1.9" evidence="1"/>
<evidence type="ECO:0000256" key="5">
    <source>
        <dbReference type="ARBA" id="ARBA00022840"/>
    </source>
</evidence>
<dbReference type="GO" id="GO:0002161">
    <property type="term" value="F:aminoacyl-tRNA deacylase activity"/>
    <property type="evidence" value="ECO:0007669"/>
    <property type="project" value="InterPro"/>
</dbReference>
<dbReference type="GO" id="GO:0004832">
    <property type="term" value="F:valine-tRNA ligase activity"/>
    <property type="evidence" value="ECO:0007669"/>
    <property type="project" value="UniProtKB-EC"/>
</dbReference>
<feature type="domain" description="Methionyl/Valyl/Leucyl/Isoleucyl-tRNA synthetase anticodon-binding" evidence="12">
    <location>
        <begin position="579"/>
        <end position="686"/>
    </location>
</feature>
<dbReference type="CDD" id="cd00817">
    <property type="entry name" value="ValRS_core"/>
    <property type="match status" value="1"/>
</dbReference>
<dbReference type="InterPro" id="IPR001412">
    <property type="entry name" value="aa-tRNA-synth_I_CS"/>
</dbReference>
<evidence type="ECO:0000313" key="14">
    <source>
        <dbReference type="Proteomes" id="UP000229559"/>
    </source>
</evidence>
<dbReference type="FunFam" id="3.40.50.620:FF:000020">
    <property type="entry name" value="Valine--tRNA ligase, mitochondrial"/>
    <property type="match status" value="1"/>
</dbReference>
<dbReference type="Gene3D" id="3.40.50.620">
    <property type="entry name" value="HUPs"/>
    <property type="match status" value="2"/>
</dbReference>
<keyword evidence="4 10" id="KW-0547">Nucleotide-binding</keyword>
<dbReference type="InterPro" id="IPR014729">
    <property type="entry name" value="Rossmann-like_a/b/a_fold"/>
</dbReference>
<dbReference type="InterPro" id="IPR009008">
    <property type="entry name" value="Val/Leu/Ile-tRNA-synth_edit"/>
</dbReference>
<evidence type="ECO:0000259" key="12">
    <source>
        <dbReference type="Pfam" id="PF08264"/>
    </source>
</evidence>
<sequence>MDKQYHPKETESKIYQFWEKGQWFQPQLKKGKKPFVITLPPPNVTGELHLGHAMYCLEDLMIRYHRMLGEPTLWLPGFDHASIAVEYLVNKQLKKEGKNKKEIGREEFLKRAKEFAEKSRNYIKSQLISLGFSLDWTREVYTMDEKRSLAVKEAFQKLRDKDLIYQGERIINWCPKCQTALSDLENDYEEEEGQLYYMKYGPFVLATTRPETKFGDTAVAVHPKDKRYQKWIGKEFIYQSLVGPKKMKVVADEAVDPEFGTGVVKVTPGHNLADFEIGQRHNLKIINVIDQQGRLTKVAGKFAGLTVNEARKAVVTELQKKGEIVKIEKITHTVGHCQRCGTTTEPEVSKQWFVKTKTLAKPAIEAVKSGQIKIIPKRFEKVYLNWLGNIKDWCISRQLWWGHPIPIEGEIDILDTWFSSGLWPFATLGWPASPSQGGPEKNKDLENFYPNTVRETGYDILFFWVAREIMLSLFLTGKIPYSVVYLHGLIRDRHGKKMSKTAGNVLDPLELTKKYGTDALRMALIVGNAPGNDLSLSEEKVKAYRNFANKIWNASRFVLSYGQQNIEHSAKNTGKHKDDIWILGGTEKIVKQLTKNLNNYRFDLAAENIYQFFWHTFCDQYLEMSKKRRSETQPVLLQVLATSLKLLHPFMPFITEQVWQLAKTKSKGKKTSFFKEEALIIAQWPKTLKPN</sequence>
<keyword evidence="7 10" id="KW-0030">Aminoacyl-tRNA synthetase</keyword>
<evidence type="ECO:0000256" key="10">
    <source>
        <dbReference type="RuleBase" id="RU363035"/>
    </source>
</evidence>
<reference evidence="14" key="1">
    <citation type="submission" date="2017-09" db="EMBL/GenBank/DDBJ databases">
        <title>Depth-based differentiation of microbial function through sediment-hosted aquifers and enrichment of novel symbionts in the deep terrestrial subsurface.</title>
        <authorList>
            <person name="Probst A.J."/>
            <person name="Ladd B."/>
            <person name="Jarett J.K."/>
            <person name="Geller-Mcgrath D.E."/>
            <person name="Sieber C.M.K."/>
            <person name="Emerson J.B."/>
            <person name="Anantharaman K."/>
            <person name="Thomas B.C."/>
            <person name="Malmstrom R."/>
            <person name="Stieglmeier M."/>
            <person name="Klingl A."/>
            <person name="Woyke T."/>
            <person name="Ryan C.M."/>
            <person name="Banfield J.F."/>
        </authorList>
    </citation>
    <scope>NUCLEOTIDE SEQUENCE [LARGE SCALE GENOMIC DNA]</scope>
</reference>
<keyword evidence="5 10" id="KW-0067">ATP-binding</keyword>
<dbReference type="EMBL" id="PEXA01000061">
    <property type="protein sequence ID" value="PIU33035.1"/>
    <property type="molecule type" value="Genomic_DNA"/>
</dbReference>
<dbReference type="PANTHER" id="PTHR11946">
    <property type="entry name" value="VALYL-TRNA SYNTHETASES"/>
    <property type="match status" value="1"/>
</dbReference>
<comment type="caution">
    <text evidence="13">The sequence shown here is derived from an EMBL/GenBank/DDBJ whole genome shotgun (WGS) entry which is preliminary data.</text>
</comment>
<evidence type="ECO:0000256" key="7">
    <source>
        <dbReference type="ARBA" id="ARBA00023146"/>
    </source>
</evidence>
<dbReference type="Pfam" id="PF08264">
    <property type="entry name" value="Anticodon_1"/>
    <property type="match status" value="1"/>
</dbReference>
<organism evidence="13 14">
    <name type="scientific">Candidatus Shapirobacteria bacterium CG07_land_8_20_14_0_80_39_12</name>
    <dbReference type="NCBI Taxonomy" id="1974480"/>
    <lineage>
        <taxon>Bacteria</taxon>
        <taxon>Candidatus Shapironibacteriota</taxon>
    </lineage>
</organism>
<dbReference type="PRINTS" id="PR00986">
    <property type="entry name" value="TRNASYNTHVAL"/>
</dbReference>
<comment type="catalytic activity">
    <reaction evidence="9">
        <text>tRNA(Val) + L-valine + ATP = L-valyl-tRNA(Val) + AMP + diphosphate</text>
        <dbReference type="Rhea" id="RHEA:10704"/>
        <dbReference type="Rhea" id="RHEA-COMP:9672"/>
        <dbReference type="Rhea" id="RHEA-COMP:9708"/>
        <dbReference type="ChEBI" id="CHEBI:30616"/>
        <dbReference type="ChEBI" id="CHEBI:33019"/>
        <dbReference type="ChEBI" id="CHEBI:57762"/>
        <dbReference type="ChEBI" id="CHEBI:78442"/>
        <dbReference type="ChEBI" id="CHEBI:78537"/>
        <dbReference type="ChEBI" id="CHEBI:456215"/>
        <dbReference type="EC" id="6.1.1.9"/>
    </reaction>
</comment>
<dbReference type="SUPFAM" id="SSF50677">
    <property type="entry name" value="ValRS/IleRS/LeuRS editing domain"/>
    <property type="match status" value="1"/>
</dbReference>
<dbReference type="AlphaFoldDB" id="A0A2M6YPF8"/>
<dbReference type="InterPro" id="IPR002300">
    <property type="entry name" value="aa-tRNA-synth_Ia"/>
</dbReference>
<feature type="domain" description="Aminoacyl-tRNA synthetase class Ia" evidence="11">
    <location>
        <begin position="13"/>
        <end position="407"/>
    </location>
</feature>
<protein>
    <recommendedName>
        <fullName evidence="1">valine--tRNA ligase</fullName>
        <ecNumber evidence="1">6.1.1.9</ecNumber>
    </recommendedName>
    <alternativeName>
        <fullName evidence="8">Valyl-tRNA synthetase</fullName>
    </alternativeName>
</protein>